<evidence type="ECO:0000256" key="4">
    <source>
        <dbReference type="ARBA" id="ARBA00022692"/>
    </source>
</evidence>
<keyword evidence="6 7" id="KW-0472">Membrane</keyword>
<proteinExistence type="inferred from homology"/>
<evidence type="ECO:0000256" key="7">
    <source>
        <dbReference type="SAM" id="Phobius"/>
    </source>
</evidence>
<dbReference type="InterPro" id="IPR051258">
    <property type="entry name" value="Diverse_Substrate_Transporter"/>
</dbReference>
<dbReference type="Proteomes" id="UP000624325">
    <property type="component" value="Unassembled WGS sequence"/>
</dbReference>
<dbReference type="EMBL" id="BONC01000006">
    <property type="protein sequence ID" value="GIF55281.1"/>
    <property type="molecule type" value="Genomic_DNA"/>
</dbReference>
<dbReference type="RefSeq" id="WP_203701076.1">
    <property type="nucleotide sequence ID" value="NZ_BAAALU010000012.1"/>
</dbReference>
<dbReference type="PANTHER" id="PTHR42920:SF5">
    <property type="entry name" value="EAMA DOMAIN-CONTAINING PROTEIN"/>
    <property type="match status" value="1"/>
</dbReference>
<evidence type="ECO:0000256" key="6">
    <source>
        <dbReference type="ARBA" id="ARBA00023136"/>
    </source>
</evidence>
<evidence type="ECO:0000256" key="5">
    <source>
        <dbReference type="ARBA" id="ARBA00022989"/>
    </source>
</evidence>
<name>A0ABQ4BXN5_9ACTN</name>
<dbReference type="InterPro" id="IPR000620">
    <property type="entry name" value="EamA_dom"/>
</dbReference>
<evidence type="ECO:0000313" key="10">
    <source>
        <dbReference type="Proteomes" id="UP000624325"/>
    </source>
</evidence>
<keyword evidence="3" id="KW-1003">Cell membrane</keyword>
<protein>
    <submittedName>
        <fullName evidence="9">Permease</fullName>
    </submittedName>
</protein>
<feature type="transmembrane region" description="Helical" evidence="7">
    <location>
        <begin position="71"/>
        <end position="91"/>
    </location>
</feature>
<comment type="subcellular location">
    <subcellularLocation>
        <location evidence="1">Cell membrane</location>
        <topology evidence="1">Multi-pass membrane protein</topology>
    </subcellularLocation>
</comment>
<keyword evidence="10" id="KW-1185">Reference proteome</keyword>
<feature type="domain" description="EamA" evidence="8">
    <location>
        <begin position="153"/>
        <end position="286"/>
    </location>
</feature>
<dbReference type="InterPro" id="IPR037185">
    <property type="entry name" value="EmrE-like"/>
</dbReference>
<feature type="transmembrane region" description="Helical" evidence="7">
    <location>
        <begin position="130"/>
        <end position="147"/>
    </location>
</feature>
<feature type="transmembrane region" description="Helical" evidence="7">
    <location>
        <begin position="37"/>
        <end position="59"/>
    </location>
</feature>
<feature type="transmembrane region" description="Helical" evidence="7">
    <location>
        <begin position="214"/>
        <end position="234"/>
    </location>
</feature>
<evidence type="ECO:0000256" key="3">
    <source>
        <dbReference type="ARBA" id="ARBA00022475"/>
    </source>
</evidence>
<dbReference type="Gene3D" id="1.10.3730.20">
    <property type="match status" value="1"/>
</dbReference>
<dbReference type="Pfam" id="PF00892">
    <property type="entry name" value="EamA"/>
    <property type="match status" value="2"/>
</dbReference>
<feature type="transmembrane region" description="Helical" evidence="7">
    <location>
        <begin position="97"/>
        <end position="118"/>
    </location>
</feature>
<gene>
    <name evidence="9" type="ORF">Air01nite_13760</name>
</gene>
<evidence type="ECO:0000256" key="2">
    <source>
        <dbReference type="ARBA" id="ARBA00007362"/>
    </source>
</evidence>
<feature type="transmembrane region" description="Helical" evidence="7">
    <location>
        <begin position="183"/>
        <end position="202"/>
    </location>
</feature>
<accession>A0ABQ4BXN5</accession>
<comment type="similarity">
    <text evidence="2">Belongs to the EamA transporter family.</text>
</comment>
<evidence type="ECO:0000256" key="1">
    <source>
        <dbReference type="ARBA" id="ARBA00004651"/>
    </source>
</evidence>
<keyword evidence="4 7" id="KW-0812">Transmembrane</keyword>
<keyword evidence="5 7" id="KW-1133">Transmembrane helix</keyword>
<comment type="caution">
    <text evidence="9">The sequence shown here is derived from an EMBL/GenBank/DDBJ whole genome shotgun (WGS) entry which is preliminary data.</text>
</comment>
<organism evidence="9 10">
    <name type="scientific">Asanoa iriomotensis</name>
    <dbReference type="NCBI Taxonomy" id="234613"/>
    <lineage>
        <taxon>Bacteria</taxon>
        <taxon>Bacillati</taxon>
        <taxon>Actinomycetota</taxon>
        <taxon>Actinomycetes</taxon>
        <taxon>Micromonosporales</taxon>
        <taxon>Micromonosporaceae</taxon>
        <taxon>Asanoa</taxon>
    </lineage>
</organism>
<feature type="domain" description="EamA" evidence="8">
    <location>
        <begin position="7"/>
        <end position="142"/>
    </location>
</feature>
<feature type="transmembrane region" description="Helical" evidence="7">
    <location>
        <begin position="153"/>
        <end position="171"/>
    </location>
</feature>
<reference evidence="9 10" key="1">
    <citation type="submission" date="2021-01" db="EMBL/GenBank/DDBJ databases">
        <title>Whole genome shotgun sequence of Asanoa iriomotensis NBRC 100142.</title>
        <authorList>
            <person name="Komaki H."/>
            <person name="Tamura T."/>
        </authorList>
    </citation>
    <scope>NUCLEOTIDE SEQUENCE [LARGE SCALE GENOMIC DNA]</scope>
    <source>
        <strain evidence="9 10">NBRC 100142</strain>
    </source>
</reference>
<evidence type="ECO:0000259" key="8">
    <source>
        <dbReference type="Pfam" id="PF00892"/>
    </source>
</evidence>
<sequence>MLDVVGPALCLVSAMFFGAMPIFGKFAYEAGVSPGALLLVRFGLAALLLATLLLLRPGLRRGPRPSGRQIMIALGLGAVGYAAQAGLYFSALQRLDASLLSLILYTFPIMVTAVAVLLGRERLTAQRTAALAAASGGTLLVLLGAGGMSFQPLGALLAFGAAVVYTGYILVSDTVVHSVPPVVLCTLVMTGATGTLGAHAALSGGVDLGFAARGWFWLACIAVVSTVLAMLAFFAGLRRTGPSTTAILSTFEPVVTTALATLTLHESLSPVQLAGGALVLSSVAVLQLRPRSPRQATPAPVAAATTT</sequence>
<dbReference type="SUPFAM" id="SSF103481">
    <property type="entry name" value="Multidrug resistance efflux transporter EmrE"/>
    <property type="match status" value="2"/>
</dbReference>
<evidence type="ECO:0000313" key="9">
    <source>
        <dbReference type="EMBL" id="GIF55281.1"/>
    </source>
</evidence>
<dbReference type="PANTHER" id="PTHR42920">
    <property type="entry name" value="OS03G0707200 PROTEIN-RELATED"/>
    <property type="match status" value="1"/>
</dbReference>